<evidence type="ECO:0000313" key="1">
    <source>
        <dbReference type="RefSeq" id="XP_028154438.1"/>
    </source>
</evidence>
<proteinExistence type="predicted"/>
<dbReference type="PANTHER" id="PTHR33395">
    <property type="entry name" value="TRANSCRIPTASE, PUTATIVE-RELATED-RELATED"/>
    <property type="match status" value="1"/>
</dbReference>
<accession>A0A6P7H9W2</accession>
<dbReference type="Gene3D" id="3.60.10.10">
    <property type="entry name" value="Endonuclease/exonuclease/phosphatase"/>
    <property type="match status" value="1"/>
</dbReference>
<gene>
    <name evidence="1" type="primary">LOC114347995</name>
</gene>
<sequence length="415" mass="48197">MSHINNSVEQLFISCSVSNFNFIIGGVYISPNSPNNCYLSHVEMIEDLRIQYNKCNFYIFGDFNLPNITSDLNNISPSQMNENISSVAQCYAFLDFKQHITIPNSNNKFLDLLFSNVDSILVSSAIDPIFSESTHHKPYSFDLPISDITNNLLCQEFYDDFRNVDYISLQNYLGPINWHKYLNLNDINTAVHNFYHIMSMALNLFVPKKKSKVSTFPKWFNAELRNLIIQKKIAHKNYKNTGNRCYYIEFSKLRSQCNILSKECFVNYKKDLENNFNTDPRSFWRFFSRKNNLYDVPNNMYLADKKAVNGDQISELFAVYFSEVYASSLDVSYHDTFNNYSSIKCDSLTAQVIYDGLSKLSNNLTARPDGLPDFFLKNCAYSLTQPLFVLYNLSLKLGILPDKWKTSHLNIENYR</sequence>
<dbReference type="GO" id="GO:0031012">
    <property type="term" value="C:extracellular matrix"/>
    <property type="evidence" value="ECO:0007669"/>
    <property type="project" value="TreeGrafter"/>
</dbReference>
<feature type="non-terminal residue" evidence="1">
    <location>
        <position position="415"/>
    </location>
</feature>
<dbReference type="InParanoid" id="A0A6P7H9W2"/>
<reference evidence="1" key="1">
    <citation type="submission" date="2025-08" db="UniProtKB">
        <authorList>
            <consortium name="RefSeq"/>
        </authorList>
    </citation>
    <scope>IDENTIFICATION</scope>
    <source>
        <tissue evidence="1">Whole insect</tissue>
    </source>
</reference>
<dbReference type="InterPro" id="IPR036691">
    <property type="entry name" value="Endo/exonu/phosph_ase_sf"/>
</dbReference>
<name>A0A6P7H9W2_DIAVI</name>
<protein>
    <submittedName>
        <fullName evidence="1">Uncharacterized protein LOC114347995</fullName>
    </submittedName>
</protein>
<organism evidence="1">
    <name type="scientific">Diabrotica virgifera virgifera</name>
    <name type="common">western corn rootworm</name>
    <dbReference type="NCBI Taxonomy" id="50390"/>
    <lineage>
        <taxon>Eukaryota</taxon>
        <taxon>Metazoa</taxon>
        <taxon>Ecdysozoa</taxon>
        <taxon>Arthropoda</taxon>
        <taxon>Hexapoda</taxon>
        <taxon>Insecta</taxon>
        <taxon>Pterygota</taxon>
        <taxon>Neoptera</taxon>
        <taxon>Endopterygota</taxon>
        <taxon>Coleoptera</taxon>
        <taxon>Polyphaga</taxon>
        <taxon>Cucujiformia</taxon>
        <taxon>Chrysomeloidea</taxon>
        <taxon>Chrysomelidae</taxon>
        <taxon>Galerucinae</taxon>
        <taxon>Diabroticina</taxon>
        <taxon>Diabroticites</taxon>
        <taxon>Diabrotica</taxon>
    </lineage>
</organism>
<dbReference type="GO" id="GO:0061343">
    <property type="term" value="P:cell adhesion involved in heart morphogenesis"/>
    <property type="evidence" value="ECO:0007669"/>
    <property type="project" value="TreeGrafter"/>
</dbReference>
<dbReference type="AlphaFoldDB" id="A0A6P7H9W2"/>
<dbReference type="RefSeq" id="XP_028154438.1">
    <property type="nucleotide sequence ID" value="XM_028298637.1"/>
</dbReference>
<dbReference type="GO" id="GO:0007508">
    <property type="term" value="P:larval heart development"/>
    <property type="evidence" value="ECO:0007669"/>
    <property type="project" value="TreeGrafter"/>
</dbReference>
<dbReference type="PANTHER" id="PTHR33395:SF22">
    <property type="entry name" value="REVERSE TRANSCRIPTASE DOMAIN-CONTAINING PROTEIN"/>
    <property type="match status" value="1"/>
</dbReference>